<dbReference type="Pfam" id="PF00072">
    <property type="entry name" value="Response_reg"/>
    <property type="match status" value="1"/>
</dbReference>
<protein>
    <submittedName>
        <fullName evidence="4">LytTR family two component transcriptional regulator</fullName>
    </submittedName>
</protein>
<feature type="domain" description="HTH LytTR-type" evidence="3">
    <location>
        <begin position="154"/>
        <end position="257"/>
    </location>
</feature>
<dbReference type="InterPro" id="IPR011006">
    <property type="entry name" value="CheY-like_superfamily"/>
</dbReference>
<proteinExistence type="predicted"/>
<dbReference type="RefSeq" id="WP_110258008.1">
    <property type="nucleotide sequence ID" value="NZ_QJKB01000016.1"/>
</dbReference>
<dbReference type="EMBL" id="QJKB01000016">
    <property type="protein sequence ID" value="PXX37358.1"/>
    <property type="molecule type" value="Genomic_DNA"/>
</dbReference>
<dbReference type="AlphaFoldDB" id="A0A318J096"/>
<dbReference type="Proteomes" id="UP000247792">
    <property type="component" value="Unassembled WGS sequence"/>
</dbReference>
<dbReference type="PANTHER" id="PTHR37299">
    <property type="entry name" value="TRANSCRIPTIONAL REGULATOR-RELATED"/>
    <property type="match status" value="1"/>
</dbReference>
<dbReference type="InterPro" id="IPR001789">
    <property type="entry name" value="Sig_transdc_resp-reg_receiver"/>
</dbReference>
<dbReference type="OrthoDB" id="236568at2"/>
<reference evidence="4 5" key="1">
    <citation type="submission" date="2018-05" db="EMBL/GenBank/DDBJ databases">
        <title>Genomic Encyclopedia of Type Strains, Phase IV (KMG-IV): sequencing the most valuable type-strain genomes for metagenomic binning, comparative biology and taxonomic classification.</title>
        <authorList>
            <person name="Goeker M."/>
        </authorList>
    </citation>
    <scope>NUCLEOTIDE SEQUENCE [LARGE SCALE GENOMIC DNA]</scope>
    <source>
        <strain evidence="4 5">DSM 19792</strain>
    </source>
</reference>
<evidence type="ECO:0000259" key="3">
    <source>
        <dbReference type="PROSITE" id="PS50930"/>
    </source>
</evidence>
<sequence length="257" mass="29143">MKKILVVDDELPALTNIQLALQAHRDWQLVASCHSTAQARALLQTEQVDLILLDIEMPMQSGLEFARELSAQPNPPLIVFITAYNKHAVAAFEVFALDYLLKPFEDERFAIMLERASLIIEKNQQVAQIAAMQDYFRDQDALNAGEKAPLLNHIVVRSMGHIERIGVHEIIWLSAAGNYVELHLRDRILLHRSTITFMEEHLPADLFARLHRNSIVRCDAMRSIGVDSEYGYFTALSNGDKVSISVRNFKRAKKLLG</sequence>
<dbReference type="GO" id="GO:0003677">
    <property type="term" value="F:DNA binding"/>
    <property type="evidence" value="ECO:0007669"/>
    <property type="project" value="InterPro"/>
</dbReference>
<dbReference type="InterPro" id="IPR046947">
    <property type="entry name" value="LytR-like"/>
</dbReference>
<dbReference type="InterPro" id="IPR007492">
    <property type="entry name" value="LytTR_DNA-bd_dom"/>
</dbReference>
<feature type="modified residue" description="4-aspartylphosphate" evidence="1">
    <location>
        <position position="54"/>
    </location>
</feature>
<dbReference type="GO" id="GO:0000156">
    <property type="term" value="F:phosphorelay response regulator activity"/>
    <property type="evidence" value="ECO:0007669"/>
    <property type="project" value="InterPro"/>
</dbReference>
<evidence type="ECO:0000313" key="4">
    <source>
        <dbReference type="EMBL" id="PXX37358.1"/>
    </source>
</evidence>
<dbReference type="Gene3D" id="3.40.50.2300">
    <property type="match status" value="1"/>
</dbReference>
<dbReference type="PANTHER" id="PTHR37299:SF1">
    <property type="entry name" value="STAGE 0 SPORULATION PROTEIN A HOMOLOG"/>
    <property type="match status" value="1"/>
</dbReference>
<organism evidence="4 5">
    <name type="scientific">Undibacterium pigrum</name>
    <dbReference type="NCBI Taxonomy" id="401470"/>
    <lineage>
        <taxon>Bacteria</taxon>
        <taxon>Pseudomonadati</taxon>
        <taxon>Pseudomonadota</taxon>
        <taxon>Betaproteobacteria</taxon>
        <taxon>Burkholderiales</taxon>
        <taxon>Oxalobacteraceae</taxon>
        <taxon>Undibacterium</taxon>
    </lineage>
</organism>
<keyword evidence="1" id="KW-0597">Phosphoprotein</keyword>
<dbReference type="Pfam" id="PF04397">
    <property type="entry name" value="LytTR"/>
    <property type="match status" value="1"/>
</dbReference>
<evidence type="ECO:0000313" key="5">
    <source>
        <dbReference type="Proteomes" id="UP000247792"/>
    </source>
</evidence>
<keyword evidence="5" id="KW-1185">Reference proteome</keyword>
<dbReference type="SUPFAM" id="SSF52172">
    <property type="entry name" value="CheY-like"/>
    <property type="match status" value="1"/>
</dbReference>
<dbReference type="SMART" id="SM00850">
    <property type="entry name" value="LytTR"/>
    <property type="match status" value="1"/>
</dbReference>
<dbReference type="Gene3D" id="2.40.50.1020">
    <property type="entry name" value="LytTr DNA-binding domain"/>
    <property type="match status" value="1"/>
</dbReference>
<dbReference type="SMART" id="SM00448">
    <property type="entry name" value="REC"/>
    <property type="match status" value="1"/>
</dbReference>
<dbReference type="PROSITE" id="PS50930">
    <property type="entry name" value="HTH_LYTTR"/>
    <property type="match status" value="1"/>
</dbReference>
<dbReference type="PROSITE" id="PS50110">
    <property type="entry name" value="RESPONSE_REGULATORY"/>
    <property type="match status" value="1"/>
</dbReference>
<accession>A0A318J096</accession>
<feature type="domain" description="Response regulatory" evidence="2">
    <location>
        <begin position="3"/>
        <end position="117"/>
    </location>
</feature>
<comment type="caution">
    <text evidence="4">The sequence shown here is derived from an EMBL/GenBank/DDBJ whole genome shotgun (WGS) entry which is preliminary data.</text>
</comment>
<evidence type="ECO:0000259" key="2">
    <source>
        <dbReference type="PROSITE" id="PS50110"/>
    </source>
</evidence>
<gene>
    <name evidence="4" type="ORF">DFR42_11653</name>
</gene>
<evidence type="ECO:0000256" key="1">
    <source>
        <dbReference type="PROSITE-ProRule" id="PRU00169"/>
    </source>
</evidence>
<name>A0A318J096_9BURK</name>